<comment type="caution">
    <text evidence="3">The sequence shown here is derived from an EMBL/GenBank/DDBJ whole genome shotgun (WGS) entry which is preliminary data.</text>
</comment>
<keyword evidence="2" id="KW-0472">Membrane</keyword>
<evidence type="ECO:0000313" key="3">
    <source>
        <dbReference type="EMBL" id="RTQ51411.1"/>
    </source>
</evidence>
<dbReference type="RefSeq" id="WP_126692304.1">
    <property type="nucleotide sequence ID" value="NZ_RXOF01000003.1"/>
</dbReference>
<feature type="transmembrane region" description="Helical" evidence="2">
    <location>
        <begin position="86"/>
        <end position="106"/>
    </location>
</feature>
<feature type="compositionally biased region" description="Low complexity" evidence="1">
    <location>
        <begin position="175"/>
        <end position="191"/>
    </location>
</feature>
<accession>A0A431U554</accession>
<dbReference type="Pfam" id="PF06210">
    <property type="entry name" value="DUF1003"/>
    <property type="match status" value="1"/>
</dbReference>
<feature type="region of interest" description="Disordered" evidence="1">
    <location>
        <begin position="164"/>
        <end position="202"/>
    </location>
</feature>
<dbReference type="AlphaFoldDB" id="A0A431U554"/>
<keyword evidence="2" id="KW-0812">Transmembrane</keyword>
<dbReference type="InterPro" id="IPR010406">
    <property type="entry name" value="DUF1003"/>
</dbReference>
<dbReference type="OrthoDB" id="9795736at2"/>
<name>A0A431U554_9BACT</name>
<feature type="compositionally biased region" description="Basic and acidic residues" evidence="1">
    <location>
        <begin position="164"/>
        <end position="174"/>
    </location>
</feature>
<organism evidence="3 4">
    <name type="scientific">Hymenobacter gummosus</name>
    <dbReference type="NCBI Taxonomy" id="1776032"/>
    <lineage>
        <taxon>Bacteria</taxon>
        <taxon>Pseudomonadati</taxon>
        <taxon>Bacteroidota</taxon>
        <taxon>Cytophagia</taxon>
        <taxon>Cytophagales</taxon>
        <taxon>Hymenobacteraceae</taxon>
        <taxon>Hymenobacter</taxon>
    </lineage>
</organism>
<dbReference type="EMBL" id="RXOF01000003">
    <property type="protein sequence ID" value="RTQ51411.1"/>
    <property type="molecule type" value="Genomic_DNA"/>
</dbReference>
<sequence length="202" mass="22397">MQPPSPSYSPAPEPREMAQVVERNIRALLQRRRQEEQRRSWPDRVADAVTAFTGSMLFVLLHLGLFGLWVVWNLGWLGLPPFDKSFVVLAMVASVEAIFLSTFVLISQNRMAAQADKRADLDLQVSLLAEHEITRLVVLVTEMAKKMDIAAAYDPEMQELAQDVHPERVLDTMEARQAAPAQSAPDASGPSNPAAARRPGRG</sequence>
<dbReference type="Proteomes" id="UP000282184">
    <property type="component" value="Unassembled WGS sequence"/>
</dbReference>
<keyword evidence="4" id="KW-1185">Reference proteome</keyword>
<keyword evidence="2" id="KW-1133">Transmembrane helix</keyword>
<gene>
    <name evidence="3" type="ORF">EJV47_06295</name>
</gene>
<protein>
    <submittedName>
        <fullName evidence="3">DUF1003 domain-containing protein</fullName>
    </submittedName>
</protein>
<feature type="transmembrane region" description="Helical" evidence="2">
    <location>
        <begin position="48"/>
        <end position="74"/>
    </location>
</feature>
<reference evidence="3 4" key="1">
    <citation type="submission" date="2018-12" db="EMBL/GenBank/DDBJ databases">
        <title>Hymenobacter gummosus sp. nov., isolated from a spring.</title>
        <authorList>
            <person name="Nie L."/>
        </authorList>
    </citation>
    <scope>NUCLEOTIDE SEQUENCE [LARGE SCALE GENOMIC DNA]</scope>
    <source>
        <strain evidence="3 4">KCTC 52166</strain>
    </source>
</reference>
<evidence type="ECO:0000313" key="4">
    <source>
        <dbReference type="Proteomes" id="UP000282184"/>
    </source>
</evidence>
<evidence type="ECO:0000256" key="2">
    <source>
        <dbReference type="SAM" id="Phobius"/>
    </source>
</evidence>
<evidence type="ECO:0000256" key="1">
    <source>
        <dbReference type="SAM" id="MobiDB-lite"/>
    </source>
</evidence>
<proteinExistence type="predicted"/>